<organism evidence="3 4">
    <name type="scientific">Syphacia muris</name>
    <dbReference type="NCBI Taxonomy" id="451379"/>
    <lineage>
        <taxon>Eukaryota</taxon>
        <taxon>Metazoa</taxon>
        <taxon>Ecdysozoa</taxon>
        <taxon>Nematoda</taxon>
        <taxon>Chromadorea</taxon>
        <taxon>Rhabditida</taxon>
        <taxon>Spirurina</taxon>
        <taxon>Oxyuridomorpha</taxon>
        <taxon>Oxyuroidea</taxon>
        <taxon>Oxyuridae</taxon>
        <taxon>Syphacia</taxon>
    </lineage>
</organism>
<feature type="transmembrane region" description="Helical" evidence="1">
    <location>
        <begin position="77"/>
        <end position="95"/>
    </location>
</feature>
<evidence type="ECO:0000259" key="2">
    <source>
        <dbReference type="Pfam" id="PF00085"/>
    </source>
</evidence>
<dbReference type="Gene3D" id="3.40.30.10">
    <property type="entry name" value="Glutaredoxin"/>
    <property type="match status" value="1"/>
</dbReference>
<protein>
    <submittedName>
        <fullName evidence="4">Thioredoxin domain-containing protein</fullName>
    </submittedName>
</protein>
<dbReference type="Proteomes" id="UP000046393">
    <property type="component" value="Unplaced"/>
</dbReference>
<keyword evidence="1" id="KW-0812">Transmembrane</keyword>
<dbReference type="SUPFAM" id="SSF52833">
    <property type="entry name" value="Thioredoxin-like"/>
    <property type="match status" value="1"/>
</dbReference>
<dbReference type="Pfam" id="PF00085">
    <property type="entry name" value="Thioredoxin"/>
    <property type="match status" value="1"/>
</dbReference>
<accession>A0A0N5AEC0</accession>
<name>A0A0N5AEC0_9BILA</name>
<evidence type="ECO:0000256" key="1">
    <source>
        <dbReference type="SAM" id="Phobius"/>
    </source>
</evidence>
<dbReference type="AlphaFoldDB" id="A0A0N5AEC0"/>
<feature type="domain" description="Thioredoxin" evidence="2">
    <location>
        <begin position="145"/>
        <end position="228"/>
    </location>
</feature>
<evidence type="ECO:0000313" key="3">
    <source>
        <dbReference type="Proteomes" id="UP000046393"/>
    </source>
</evidence>
<feature type="transmembrane region" description="Helical" evidence="1">
    <location>
        <begin position="101"/>
        <end position="118"/>
    </location>
</feature>
<dbReference type="InterPro" id="IPR036249">
    <property type="entry name" value="Thioredoxin-like_sf"/>
</dbReference>
<keyword evidence="1" id="KW-1133">Transmembrane helix</keyword>
<reference evidence="4" key="1">
    <citation type="submission" date="2017-02" db="UniProtKB">
        <authorList>
            <consortium name="WormBaseParasite"/>
        </authorList>
    </citation>
    <scope>IDENTIFICATION</scope>
</reference>
<evidence type="ECO:0000313" key="4">
    <source>
        <dbReference type="WBParaSite" id="SMUV_0000256901-mRNA-1"/>
    </source>
</evidence>
<proteinExistence type="predicted"/>
<keyword evidence="1" id="KW-0472">Membrane</keyword>
<feature type="transmembrane region" description="Helical" evidence="1">
    <location>
        <begin position="14"/>
        <end position="32"/>
    </location>
</feature>
<dbReference type="InterPro" id="IPR013766">
    <property type="entry name" value="Thioredoxin_domain"/>
</dbReference>
<sequence length="289" mass="33717">MGFLGLQLSEAKKILTVYHISNILLSIAFFAIKMNPFLCSSLFRVERDQCVVDRRESETLVFLGIMIVWRKRKAVNWLHYLSSVFLYSKLANLYLFSRLDVLVGTLYSFIILACAVFCPEPVFKGNEVITYFEGSELHRNGLRLQDEIEKHKNTTWLVQFYTTWSAESKHVSPVFSALSEKYHLPNLRFAKLDIGRFPKEAERFRINIHPASKQLPTISLFENGKEVLRRPMIRNKRALPYVFTENNIVLDYDLNNIYNECKGNLSKRQKQSLQKEVCNETSESEKKTQ</sequence>
<dbReference type="STRING" id="451379.A0A0N5AEC0"/>
<keyword evidence="3" id="KW-1185">Reference proteome</keyword>
<dbReference type="WBParaSite" id="SMUV_0000256901-mRNA-1">
    <property type="protein sequence ID" value="SMUV_0000256901-mRNA-1"/>
    <property type="gene ID" value="SMUV_0000256901"/>
</dbReference>